<keyword evidence="4" id="KW-1185">Reference proteome</keyword>
<organism evidence="3 4">
    <name type="scientific">Paracoccus zhejiangensis</name>
    <dbReference type="NCBI Taxonomy" id="1077935"/>
    <lineage>
        <taxon>Bacteria</taxon>
        <taxon>Pseudomonadati</taxon>
        <taxon>Pseudomonadota</taxon>
        <taxon>Alphaproteobacteria</taxon>
        <taxon>Rhodobacterales</taxon>
        <taxon>Paracoccaceae</taxon>
        <taxon>Paracoccus</taxon>
    </lineage>
</organism>
<dbReference type="InterPro" id="IPR009739">
    <property type="entry name" value="LprI-like_N"/>
</dbReference>
<evidence type="ECO:0000259" key="2">
    <source>
        <dbReference type="Pfam" id="PF07007"/>
    </source>
</evidence>
<feature type="signal peptide" evidence="1">
    <location>
        <begin position="1"/>
        <end position="18"/>
    </location>
</feature>
<dbReference type="AlphaFoldDB" id="A0A2H5EWP0"/>
<feature type="domain" description="Lysozyme inhibitor LprI-like N-terminal" evidence="2">
    <location>
        <begin position="57"/>
        <end position="157"/>
    </location>
</feature>
<dbReference type="Gene3D" id="1.20.1270.180">
    <property type="match status" value="1"/>
</dbReference>
<proteinExistence type="predicted"/>
<dbReference type="RefSeq" id="WP_101751742.1">
    <property type="nucleotide sequence ID" value="NZ_CP025430.1"/>
</dbReference>
<gene>
    <name evidence="3" type="ORF">CX676_05600</name>
</gene>
<evidence type="ECO:0000256" key="1">
    <source>
        <dbReference type="SAM" id="SignalP"/>
    </source>
</evidence>
<dbReference type="KEGG" id="pzh:CX676_05600"/>
<protein>
    <recommendedName>
        <fullName evidence="2">Lysozyme inhibitor LprI-like N-terminal domain-containing protein</fullName>
    </recommendedName>
</protein>
<dbReference type="Proteomes" id="UP000234530">
    <property type="component" value="Chromosome"/>
</dbReference>
<evidence type="ECO:0000313" key="3">
    <source>
        <dbReference type="EMBL" id="AUH63700.1"/>
    </source>
</evidence>
<sequence length="167" mass="17455">MQKVMILACLALPLPAMAQDAPADGATAAVTAAETCIRAAEDVAGRLACVGLARTQCIEAAETPNTIAQSECAGWELDYWKTSLNQSYDEMHAALTADDAEGPGRSQAAAFEAAQKAWLAWREAECTFAASRMRGGSGAGPAEISCELYLTGQRAVEVEAEVSGLVQ</sequence>
<keyword evidence="1" id="KW-0732">Signal</keyword>
<reference evidence="3 4" key="1">
    <citation type="journal article" date="2013" name="Antonie Van Leeuwenhoek">
        <title>Paracoccus zhejiangensis sp. nov., isolated from activated sludge in wastewater-treatment system.</title>
        <authorList>
            <person name="Wu Z.G."/>
            <person name="Zhang D.F."/>
            <person name="Liu Y.L."/>
            <person name="Wang F."/>
            <person name="Jiang X."/>
            <person name="Li C."/>
            <person name="Li S.P."/>
            <person name="Hong Q."/>
            <person name="Li W.J."/>
        </authorList>
    </citation>
    <scope>NUCLEOTIDE SEQUENCE [LARGE SCALE GENOMIC DNA]</scope>
    <source>
        <strain evidence="3 4">J6</strain>
    </source>
</reference>
<evidence type="ECO:0000313" key="4">
    <source>
        <dbReference type="Proteomes" id="UP000234530"/>
    </source>
</evidence>
<accession>A0A2H5EWP0</accession>
<dbReference type="EMBL" id="CP025430">
    <property type="protein sequence ID" value="AUH63700.1"/>
    <property type="molecule type" value="Genomic_DNA"/>
</dbReference>
<dbReference type="Pfam" id="PF07007">
    <property type="entry name" value="LprI"/>
    <property type="match status" value="1"/>
</dbReference>
<feature type="chain" id="PRO_5014127418" description="Lysozyme inhibitor LprI-like N-terminal domain-containing protein" evidence="1">
    <location>
        <begin position="19"/>
        <end position="167"/>
    </location>
</feature>
<name>A0A2H5EWP0_9RHOB</name>